<protein>
    <recommendedName>
        <fullName evidence="2">Siderophore-interacting protein C-terminal domain-containing protein</fullName>
    </recommendedName>
</protein>
<dbReference type="AlphaFoldDB" id="A0A160TKN5"/>
<accession>A0A160TKN5</accession>
<sequence>MLTGRAPAIRRIVTVLKAAGVSSSRLRTKAYWAPGKVGLD</sequence>
<name>A0A160TKN5_9ZZZZ</name>
<dbReference type="EMBL" id="CZQE01000094">
    <property type="protein sequence ID" value="CUS43889.1"/>
    <property type="molecule type" value="Genomic_DNA"/>
</dbReference>
<evidence type="ECO:0000313" key="1">
    <source>
        <dbReference type="EMBL" id="CUS43889.1"/>
    </source>
</evidence>
<gene>
    <name evidence="1" type="ORF">MGWOODY_Smn725</name>
</gene>
<reference evidence="1" key="1">
    <citation type="submission" date="2015-10" db="EMBL/GenBank/DDBJ databases">
        <authorList>
            <person name="Gilbert D.G."/>
        </authorList>
    </citation>
    <scope>NUCLEOTIDE SEQUENCE</scope>
</reference>
<organism evidence="1">
    <name type="scientific">hydrothermal vent metagenome</name>
    <dbReference type="NCBI Taxonomy" id="652676"/>
    <lineage>
        <taxon>unclassified sequences</taxon>
        <taxon>metagenomes</taxon>
        <taxon>ecological metagenomes</taxon>
    </lineage>
</organism>
<proteinExistence type="predicted"/>
<evidence type="ECO:0008006" key="2">
    <source>
        <dbReference type="Google" id="ProtNLM"/>
    </source>
</evidence>